<sequence length="208" mass="21885">MATADPAPRDRAPRHEQRAGGFGAVRVVPVVPDADAGLLHGWVTAGRARFWGMAGLTRDQVRDVYAHLDTLGTHHAYLMVLDGEPAALLQTYDPAADRVSECYAVEPGDVGVHLLVGPAAGAVRPGFTAALLEVVIGFVAAGGARRLVVEPDADNGPAIARMNREGFILGPEVTLPEVDLPEVYLPPKRARLAFRPVRPAPGGGGRVA</sequence>
<comment type="pathway">
    <text evidence="2">Siderophore biosynthesis; mycobactin biosynthesis.</text>
</comment>
<dbReference type="SUPFAM" id="SSF55729">
    <property type="entry name" value="Acyl-CoA N-acyltransferases (Nat)"/>
    <property type="match status" value="1"/>
</dbReference>
<dbReference type="Gene3D" id="3.40.630.30">
    <property type="match status" value="1"/>
</dbReference>
<evidence type="ECO:0000313" key="7">
    <source>
        <dbReference type="Proteomes" id="UP001500443"/>
    </source>
</evidence>
<feature type="domain" description="Acyltransferase MbtK/IucB-like conserved" evidence="5">
    <location>
        <begin position="28"/>
        <end position="76"/>
    </location>
</feature>
<reference evidence="6 7" key="1">
    <citation type="journal article" date="2019" name="Int. J. Syst. Evol. Microbiol.">
        <title>The Global Catalogue of Microorganisms (GCM) 10K type strain sequencing project: providing services to taxonomists for standard genome sequencing and annotation.</title>
        <authorList>
            <consortium name="The Broad Institute Genomics Platform"/>
            <consortium name="The Broad Institute Genome Sequencing Center for Infectious Disease"/>
            <person name="Wu L."/>
            <person name="Ma J."/>
        </authorList>
    </citation>
    <scope>NUCLEOTIDE SEQUENCE [LARGE SCALE GENOMIC DNA]</scope>
    <source>
        <strain evidence="6 7">JCM 15481</strain>
    </source>
</reference>
<dbReference type="Pfam" id="PF13523">
    <property type="entry name" value="Acetyltransf_8"/>
    <property type="match status" value="1"/>
</dbReference>
<dbReference type="SMART" id="SM01006">
    <property type="entry name" value="AlcB"/>
    <property type="match status" value="1"/>
</dbReference>
<proteinExistence type="predicted"/>
<dbReference type="InterPro" id="IPR019432">
    <property type="entry name" value="Acyltransferase_MbtK/IucB-like"/>
</dbReference>
<dbReference type="RefSeq" id="WP_344289650.1">
    <property type="nucleotide sequence ID" value="NZ_BAAAPF010000050.1"/>
</dbReference>
<evidence type="ECO:0000256" key="3">
    <source>
        <dbReference type="ARBA" id="ARBA00020586"/>
    </source>
</evidence>
<dbReference type="InterPro" id="IPR016181">
    <property type="entry name" value="Acyl_CoA_acyltransferase"/>
</dbReference>
<gene>
    <name evidence="6" type="ORF">GCM10009802_22440</name>
</gene>
<keyword evidence="7" id="KW-1185">Reference proteome</keyword>
<dbReference type="EMBL" id="BAAAPF010000050">
    <property type="protein sequence ID" value="GAA2120001.1"/>
    <property type="molecule type" value="Genomic_DNA"/>
</dbReference>
<evidence type="ECO:0000256" key="4">
    <source>
        <dbReference type="ARBA" id="ARBA00031122"/>
    </source>
</evidence>
<evidence type="ECO:0000256" key="2">
    <source>
        <dbReference type="ARBA" id="ARBA00005102"/>
    </source>
</evidence>
<comment type="function">
    <text evidence="1">Acyltransferase required for the direct transfer of medium- to long-chain fatty acyl moieties from a carrier protein (MbtL) on to the epsilon-amino group of lysine residue in the mycobactin core.</text>
</comment>
<accession>A0ABN2Y0A2</accession>
<evidence type="ECO:0000259" key="5">
    <source>
        <dbReference type="SMART" id="SM01006"/>
    </source>
</evidence>
<dbReference type="Proteomes" id="UP001500443">
    <property type="component" value="Unassembled WGS sequence"/>
</dbReference>
<evidence type="ECO:0000313" key="6">
    <source>
        <dbReference type="EMBL" id="GAA2120001.1"/>
    </source>
</evidence>
<dbReference type="PANTHER" id="PTHR31438:SF1">
    <property type="entry name" value="LYSINE N-ACYLTRANSFERASE C17G9.06C-RELATED"/>
    <property type="match status" value="1"/>
</dbReference>
<comment type="caution">
    <text evidence="6">The sequence shown here is derived from an EMBL/GenBank/DDBJ whole genome shotgun (WGS) entry which is preliminary data.</text>
</comment>
<dbReference type="PANTHER" id="PTHR31438">
    <property type="entry name" value="LYSINE N-ACYLTRANSFERASE C17G9.06C-RELATED"/>
    <property type="match status" value="1"/>
</dbReference>
<evidence type="ECO:0000256" key="1">
    <source>
        <dbReference type="ARBA" id="ARBA00003818"/>
    </source>
</evidence>
<name>A0ABN2Y0A2_9ACTN</name>
<organism evidence="6 7">
    <name type="scientific">Streptomyces synnematoformans</name>
    <dbReference type="NCBI Taxonomy" id="415721"/>
    <lineage>
        <taxon>Bacteria</taxon>
        <taxon>Bacillati</taxon>
        <taxon>Actinomycetota</taxon>
        <taxon>Actinomycetes</taxon>
        <taxon>Kitasatosporales</taxon>
        <taxon>Streptomycetaceae</taxon>
        <taxon>Streptomyces</taxon>
    </lineage>
</organism>
<protein>
    <recommendedName>
        <fullName evidence="3">Lysine N-acyltransferase MbtK</fullName>
    </recommendedName>
    <alternativeName>
        <fullName evidence="4">Mycobactin synthase protein K</fullName>
    </alternativeName>
</protein>